<name>A0A2J8A241_9CHLO</name>
<keyword evidence="1" id="KW-0812">Transmembrane</keyword>
<dbReference type="Proteomes" id="UP000236333">
    <property type="component" value="Unassembled WGS sequence"/>
</dbReference>
<evidence type="ECO:0000313" key="3">
    <source>
        <dbReference type="Proteomes" id="UP000236333"/>
    </source>
</evidence>
<keyword evidence="3" id="KW-1185">Reference proteome</keyword>
<evidence type="ECO:0000256" key="1">
    <source>
        <dbReference type="SAM" id="Phobius"/>
    </source>
</evidence>
<comment type="caution">
    <text evidence="2">The sequence shown here is derived from an EMBL/GenBank/DDBJ whole genome shotgun (WGS) entry which is preliminary data.</text>
</comment>
<proteinExistence type="predicted"/>
<feature type="transmembrane region" description="Helical" evidence="1">
    <location>
        <begin position="12"/>
        <end position="31"/>
    </location>
</feature>
<evidence type="ECO:0000313" key="2">
    <source>
        <dbReference type="EMBL" id="PNH06587.1"/>
    </source>
</evidence>
<gene>
    <name evidence="2" type="ORF">TSOC_007009</name>
</gene>
<dbReference type="OrthoDB" id="202234at2759"/>
<organism evidence="2 3">
    <name type="scientific">Tetrabaena socialis</name>
    <dbReference type="NCBI Taxonomy" id="47790"/>
    <lineage>
        <taxon>Eukaryota</taxon>
        <taxon>Viridiplantae</taxon>
        <taxon>Chlorophyta</taxon>
        <taxon>core chlorophytes</taxon>
        <taxon>Chlorophyceae</taxon>
        <taxon>CS clade</taxon>
        <taxon>Chlamydomonadales</taxon>
        <taxon>Tetrabaenaceae</taxon>
        <taxon>Tetrabaena</taxon>
    </lineage>
</organism>
<reference evidence="2 3" key="1">
    <citation type="journal article" date="2017" name="Mol. Biol. Evol.">
        <title>The 4-celled Tetrabaena socialis nuclear genome reveals the essential components for genetic control of cell number at the origin of multicellularity in the volvocine lineage.</title>
        <authorList>
            <person name="Featherston J."/>
            <person name="Arakaki Y."/>
            <person name="Hanschen E.R."/>
            <person name="Ferris P.J."/>
            <person name="Michod R.E."/>
            <person name="Olson B.J.S.C."/>
            <person name="Nozaki H."/>
            <person name="Durand P.M."/>
        </authorList>
    </citation>
    <scope>NUCLEOTIDE SEQUENCE [LARGE SCALE GENOMIC DNA]</scope>
    <source>
        <strain evidence="2 3">NIES-571</strain>
    </source>
</reference>
<dbReference type="AlphaFoldDB" id="A0A2J8A241"/>
<sequence>MSLASKALGLPSFLFSVFVFYWSLPIFAVLYRIRFASAGKRNDMLDWARALVGFFGVTVLKQGELSLYRAGPCLYLFFL</sequence>
<protein>
    <submittedName>
        <fullName evidence="2">Uncharacterized protein</fullName>
    </submittedName>
</protein>
<accession>A0A2J8A241</accession>
<keyword evidence="1" id="KW-0472">Membrane</keyword>
<keyword evidence="1" id="KW-1133">Transmembrane helix</keyword>
<dbReference type="EMBL" id="PGGS01000227">
    <property type="protein sequence ID" value="PNH06587.1"/>
    <property type="molecule type" value="Genomic_DNA"/>
</dbReference>